<sequence length="337" mass="36651">MSKIYEALIRAEQERAEIEKSRSERLVSAVDAEPVAVANPIPLAQPAPFAEQPVFAAPRQVYAEPVPAVPAQVLTADSTNQAEGPVFAPDAILPTVWQPQWSHLPSLQERGRGLEQFRTLRSHMLEFRDADALKTILVSSGLPQEGKSFVAANLALSFARHKSARVLLIDGDMRRSSLHILLGCSNQVGLTTYLSGHASLEQVMQRALVDESDRKLQGLSSLTFIAGGAEGENAADLSSNKRFDEMIHRVSPYFDWIVVDTSPVNLVADGVNLSRACDAVLLVVRGGVTKLETAQRALNELKASKVLGVVLNAVEDLPAATGYYGYATYDNYDTIKE</sequence>
<dbReference type="CDD" id="cd05387">
    <property type="entry name" value="BY-kinase"/>
    <property type="match status" value="1"/>
</dbReference>
<evidence type="ECO:0000256" key="2">
    <source>
        <dbReference type="ARBA" id="ARBA00022840"/>
    </source>
</evidence>
<evidence type="ECO:0000256" key="1">
    <source>
        <dbReference type="ARBA" id="ARBA00022741"/>
    </source>
</evidence>
<name>A0A1H5XRH7_9BACT</name>
<dbReference type="Gene3D" id="3.40.50.300">
    <property type="entry name" value="P-loop containing nucleotide triphosphate hydrolases"/>
    <property type="match status" value="1"/>
</dbReference>
<evidence type="ECO:0000313" key="3">
    <source>
        <dbReference type="EMBL" id="SEG14037.1"/>
    </source>
</evidence>
<organism evidence="3 4">
    <name type="scientific">Bryocella elongata</name>
    <dbReference type="NCBI Taxonomy" id="863522"/>
    <lineage>
        <taxon>Bacteria</taxon>
        <taxon>Pseudomonadati</taxon>
        <taxon>Acidobacteriota</taxon>
        <taxon>Terriglobia</taxon>
        <taxon>Terriglobales</taxon>
        <taxon>Acidobacteriaceae</taxon>
        <taxon>Bryocella</taxon>
    </lineage>
</organism>
<dbReference type="AlphaFoldDB" id="A0A1H5XRH7"/>
<dbReference type="EMBL" id="FNVA01000003">
    <property type="protein sequence ID" value="SEG14037.1"/>
    <property type="molecule type" value="Genomic_DNA"/>
</dbReference>
<dbReference type="InterPro" id="IPR027417">
    <property type="entry name" value="P-loop_NTPase"/>
</dbReference>
<dbReference type="SUPFAM" id="SSF52540">
    <property type="entry name" value="P-loop containing nucleoside triphosphate hydrolases"/>
    <property type="match status" value="1"/>
</dbReference>
<dbReference type="RefSeq" id="WP_103932853.1">
    <property type="nucleotide sequence ID" value="NZ_FNVA01000003.1"/>
</dbReference>
<keyword evidence="1" id="KW-0547">Nucleotide-binding</keyword>
<dbReference type="InterPro" id="IPR050445">
    <property type="entry name" value="Bact_polysacc_biosynth/exp"/>
</dbReference>
<dbReference type="GO" id="GO:0004715">
    <property type="term" value="F:non-membrane spanning protein tyrosine kinase activity"/>
    <property type="evidence" value="ECO:0007669"/>
    <property type="project" value="UniProtKB-EC"/>
</dbReference>
<dbReference type="NCBIfam" id="TIGR01007">
    <property type="entry name" value="eps_fam"/>
    <property type="match status" value="1"/>
</dbReference>
<gene>
    <name evidence="3" type="ORF">SAMN05421819_1928</name>
</gene>
<dbReference type="OrthoDB" id="9775724at2"/>
<keyword evidence="4" id="KW-1185">Reference proteome</keyword>
<keyword evidence="2" id="KW-0067">ATP-binding</keyword>
<proteinExistence type="predicted"/>
<dbReference type="InterPro" id="IPR005702">
    <property type="entry name" value="Wzc-like_C"/>
</dbReference>
<dbReference type="PANTHER" id="PTHR32309">
    <property type="entry name" value="TYROSINE-PROTEIN KINASE"/>
    <property type="match status" value="1"/>
</dbReference>
<dbReference type="GO" id="GO:0005524">
    <property type="term" value="F:ATP binding"/>
    <property type="evidence" value="ECO:0007669"/>
    <property type="project" value="UniProtKB-KW"/>
</dbReference>
<protein>
    <submittedName>
        <fullName evidence="3">Capsular exopolysaccharide family</fullName>
    </submittedName>
</protein>
<dbReference type="GO" id="GO:0005886">
    <property type="term" value="C:plasma membrane"/>
    <property type="evidence" value="ECO:0007669"/>
    <property type="project" value="TreeGrafter"/>
</dbReference>
<dbReference type="PANTHER" id="PTHR32309:SF13">
    <property type="entry name" value="FERRIC ENTEROBACTIN TRANSPORT PROTEIN FEPE"/>
    <property type="match status" value="1"/>
</dbReference>
<reference evidence="3 4" key="1">
    <citation type="submission" date="2016-10" db="EMBL/GenBank/DDBJ databases">
        <authorList>
            <person name="de Groot N.N."/>
        </authorList>
    </citation>
    <scope>NUCLEOTIDE SEQUENCE [LARGE SCALE GENOMIC DNA]</scope>
    <source>
        <strain evidence="3 4">DSM 22489</strain>
    </source>
</reference>
<accession>A0A1H5XRH7</accession>
<dbReference type="Proteomes" id="UP000236728">
    <property type="component" value="Unassembled WGS sequence"/>
</dbReference>
<evidence type="ECO:0000313" key="4">
    <source>
        <dbReference type="Proteomes" id="UP000236728"/>
    </source>
</evidence>